<accession>A0A1G2G0H4</accession>
<sequence length="163" mass="18044">MLVLYDAIKFTIRRYNMVNQSANLPGFGALVAHMTEIAQAALRGSKAVTRGTITIAGERLIEVIITHPSENKCLRVHLSTKGQEVVSNTWGDPWEGSLTSPKQQTFVCNMSPGALHELLNYICGGELEKAEAAKSPVQKIEFPKITIEELPWLLEHISRSSEE</sequence>
<reference evidence="1 2" key="1">
    <citation type="journal article" date="2016" name="Nat. Commun.">
        <title>Thousands of microbial genomes shed light on interconnected biogeochemical processes in an aquifer system.</title>
        <authorList>
            <person name="Anantharaman K."/>
            <person name="Brown C.T."/>
            <person name="Hug L.A."/>
            <person name="Sharon I."/>
            <person name="Castelle C.J."/>
            <person name="Probst A.J."/>
            <person name="Thomas B.C."/>
            <person name="Singh A."/>
            <person name="Wilkins M.J."/>
            <person name="Karaoz U."/>
            <person name="Brodie E.L."/>
            <person name="Williams K.H."/>
            <person name="Hubbard S.S."/>
            <person name="Banfield J.F."/>
        </authorList>
    </citation>
    <scope>NUCLEOTIDE SEQUENCE [LARGE SCALE GENOMIC DNA]</scope>
</reference>
<dbReference type="EMBL" id="MHNK01000010">
    <property type="protein sequence ID" value="OGZ43833.1"/>
    <property type="molecule type" value="Genomic_DNA"/>
</dbReference>
<gene>
    <name evidence="1" type="ORF">A2719_02605</name>
</gene>
<dbReference type="Proteomes" id="UP000177480">
    <property type="component" value="Unassembled WGS sequence"/>
</dbReference>
<dbReference type="AlphaFoldDB" id="A0A1G2G0H4"/>
<evidence type="ECO:0000313" key="2">
    <source>
        <dbReference type="Proteomes" id="UP000177480"/>
    </source>
</evidence>
<name>A0A1G2G0H4_9BACT</name>
<organism evidence="1 2">
    <name type="scientific">Candidatus Ryanbacteria bacterium RIFCSPHIGHO2_01_FULL_45_22</name>
    <dbReference type="NCBI Taxonomy" id="1802114"/>
    <lineage>
        <taxon>Bacteria</taxon>
        <taxon>Candidatus Ryaniibacteriota</taxon>
    </lineage>
</organism>
<comment type="caution">
    <text evidence="1">The sequence shown here is derived from an EMBL/GenBank/DDBJ whole genome shotgun (WGS) entry which is preliminary data.</text>
</comment>
<protein>
    <submittedName>
        <fullName evidence="1">Uncharacterized protein</fullName>
    </submittedName>
</protein>
<evidence type="ECO:0000313" key="1">
    <source>
        <dbReference type="EMBL" id="OGZ43833.1"/>
    </source>
</evidence>
<proteinExistence type="predicted"/>